<accession>A0ABD3MLN8</accession>
<feature type="region of interest" description="Disordered" evidence="2">
    <location>
        <begin position="537"/>
        <end position="570"/>
    </location>
</feature>
<proteinExistence type="predicted"/>
<evidence type="ECO:0000313" key="4">
    <source>
        <dbReference type="Proteomes" id="UP001530400"/>
    </source>
</evidence>
<organism evidence="3 4">
    <name type="scientific">Cyclotella atomus</name>
    <dbReference type="NCBI Taxonomy" id="382360"/>
    <lineage>
        <taxon>Eukaryota</taxon>
        <taxon>Sar</taxon>
        <taxon>Stramenopiles</taxon>
        <taxon>Ochrophyta</taxon>
        <taxon>Bacillariophyta</taxon>
        <taxon>Coscinodiscophyceae</taxon>
        <taxon>Thalassiosirophycidae</taxon>
        <taxon>Stephanodiscales</taxon>
        <taxon>Stephanodiscaceae</taxon>
        <taxon>Cyclotella</taxon>
    </lineage>
</organism>
<evidence type="ECO:0000256" key="2">
    <source>
        <dbReference type="SAM" id="MobiDB-lite"/>
    </source>
</evidence>
<reference evidence="3 4" key="1">
    <citation type="submission" date="2024-10" db="EMBL/GenBank/DDBJ databases">
        <title>Updated reference genomes for cyclostephanoid diatoms.</title>
        <authorList>
            <person name="Roberts W.R."/>
            <person name="Alverson A.J."/>
        </authorList>
    </citation>
    <scope>NUCLEOTIDE SEQUENCE [LARGE SCALE GENOMIC DNA]</scope>
    <source>
        <strain evidence="3 4">AJA010-31</strain>
    </source>
</reference>
<sequence length="570" mass="63461">MEKDTLALTTFGTSLSLTTTLRNSIQSEISTLDAASLALSKAIASESSIQRSIRKEMERAKREMMEISREGGEVVENEVVHSNVCRGWKEEVAGMQEILREFSVVSDDEGDNGDGQGGMKLIPKMKMMIQTKNREHVSLRRELEGYKSTVANLDDETSRIQVESGRLNAQNSKLQGEVEKKRMELEGETRRNGRVKEAIGRSRGKSGGFARAIADKAQEQITERSNNLSKESALQADLESKNQEVACLSAEEKKLDAELALLSGFLASFIQQHVEAEAEVKRGVVAKAELDEVKAEVVEIIKVKEAKFKVRDDAAKDLEEAKKVHDTAAAAAKELETIKAENDKADAEVLEPALKRKAEASNEKERLAGEVNELHKVMAELQRKMNEAVAGTDAKTAVKAEELKNAKEQLEKAKSSLDDFLKSAAAQEETNAKELKETKDFTAHFEAATQGEITRLDTMKRQKTDERLAKLDQRRSELASLEDVRREGIKHLEDALDFLEQMKDVEAAIKDAEVELTEDGEELLPALEEHKEVFADLKDRIESAKNNEHGTANDRDDMETQASPSTKRRQ</sequence>
<dbReference type="EMBL" id="JALLPJ020001412">
    <property type="protein sequence ID" value="KAL3764844.1"/>
    <property type="molecule type" value="Genomic_DNA"/>
</dbReference>
<keyword evidence="1" id="KW-0175">Coiled coil</keyword>
<protein>
    <submittedName>
        <fullName evidence="3">Uncharacterized protein</fullName>
    </submittedName>
</protein>
<evidence type="ECO:0000313" key="3">
    <source>
        <dbReference type="EMBL" id="KAL3764844.1"/>
    </source>
</evidence>
<name>A0ABD3MLN8_9STRA</name>
<feature type="coiled-coil region" evidence="1">
    <location>
        <begin position="328"/>
        <end position="423"/>
    </location>
</feature>
<gene>
    <name evidence="3" type="ORF">ACHAWO_006028</name>
</gene>
<evidence type="ECO:0000256" key="1">
    <source>
        <dbReference type="SAM" id="Coils"/>
    </source>
</evidence>
<feature type="coiled-coil region" evidence="1">
    <location>
        <begin position="231"/>
        <end position="258"/>
    </location>
</feature>
<feature type="compositionally biased region" description="Basic and acidic residues" evidence="2">
    <location>
        <begin position="537"/>
        <end position="555"/>
    </location>
</feature>
<keyword evidence="4" id="KW-1185">Reference proteome</keyword>
<feature type="coiled-coil region" evidence="1">
    <location>
        <begin position="129"/>
        <end position="191"/>
    </location>
</feature>
<comment type="caution">
    <text evidence="3">The sequence shown here is derived from an EMBL/GenBank/DDBJ whole genome shotgun (WGS) entry which is preliminary data.</text>
</comment>
<dbReference type="Proteomes" id="UP001530400">
    <property type="component" value="Unassembled WGS sequence"/>
</dbReference>
<feature type="compositionally biased region" description="Polar residues" evidence="2">
    <location>
        <begin position="560"/>
        <end position="570"/>
    </location>
</feature>
<dbReference type="AlphaFoldDB" id="A0ABD3MLN8"/>